<dbReference type="InterPro" id="IPR047650">
    <property type="entry name" value="Transpos_IS110"/>
</dbReference>
<sequence>MAARVQDHPIVQCLLTIPGVSLITAATIDAYLGDPRRFRGPKQVKRDAGLDPSVYQSGQRNRRGRTSKHGCTALRAALIEAAQTTVRWGDGPLGSLPTAPEEEGSLRERGGGGGAAVGHRLANDAYGRALSR</sequence>
<organism evidence="3 4">
    <name type="scientific">Thermaerobacter composti</name>
    <dbReference type="NCBI Taxonomy" id="554949"/>
    <lineage>
        <taxon>Bacteria</taxon>
        <taxon>Bacillati</taxon>
        <taxon>Bacillota</taxon>
        <taxon>Clostridia</taxon>
        <taxon>Eubacteriales</taxon>
        <taxon>Clostridiales Family XVII. Incertae Sedis</taxon>
        <taxon>Thermaerobacter</taxon>
    </lineage>
</organism>
<feature type="region of interest" description="Disordered" evidence="1">
    <location>
        <begin position="35"/>
        <end position="69"/>
    </location>
</feature>
<dbReference type="PANTHER" id="PTHR33055">
    <property type="entry name" value="TRANSPOSASE FOR INSERTION SEQUENCE ELEMENT IS1111A"/>
    <property type="match status" value="1"/>
</dbReference>
<evidence type="ECO:0000313" key="4">
    <source>
        <dbReference type="Proteomes" id="UP001304683"/>
    </source>
</evidence>
<name>A0ABZ0QPK5_9FIRM</name>
<protein>
    <submittedName>
        <fullName evidence="3">IS110 family transposase</fullName>
    </submittedName>
</protein>
<evidence type="ECO:0000256" key="1">
    <source>
        <dbReference type="SAM" id="MobiDB-lite"/>
    </source>
</evidence>
<feature type="region of interest" description="Disordered" evidence="1">
    <location>
        <begin position="89"/>
        <end position="132"/>
    </location>
</feature>
<dbReference type="Proteomes" id="UP001304683">
    <property type="component" value="Chromosome"/>
</dbReference>
<keyword evidence="4" id="KW-1185">Reference proteome</keyword>
<dbReference type="InterPro" id="IPR003346">
    <property type="entry name" value="Transposase_20"/>
</dbReference>
<reference evidence="3 4" key="1">
    <citation type="submission" date="2023-08" db="EMBL/GenBank/DDBJ databases">
        <title>Genome sequence of Thermaerobacter compostii strain Ins1, a spore-forming filamentous bacterium isolated from a deep geothermal reservoir.</title>
        <authorList>
            <person name="Bregnard D."/>
            <person name="Gonzalez D."/>
            <person name="Junier P."/>
        </authorList>
    </citation>
    <scope>NUCLEOTIDE SEQUENCE [LARGE SCALE GENOMIC DNA]</scope>
    <source>
        <strain evidence="3 4">Ins1</strain>
    </source>
</reference>
<dbReference type="EMBL" id="CP132508">
    <property type="protein sequence ID" value="WPD18350.1"/>
    <property type="molecule type" value="Genomic_DNA"/>
</dbReference>
<feature type="domain" description="Transposase IS116/IS110/IS902 C-terminal" evidence="2">
    <location>
        <begin position="12"/>
        <end position="89"/>
    </location>
</feature>
<dbReference type="Pfam" id="PF02371">
    <property type="entry name" value="Transposase_20"/>
    <property type="match status" value="1"/>
</dbReference>
<dbReference type="PANTHER" id="PTHR33055:SF3">
    <property type="entry name" value="PUTATIVE TRANSPOSASE FOR IS117-RELATED"/>
    <property type="match status" value="1"/>
</dbReference>
<proteinExistence type="predicted"/>
<evidence type="ECO:0000313" key="3">
    <source>
        <dbReference type="EMBL" id="WPD18350.1"/>
    </source>
</evidence>
<evidence type="ECO:0000259" key="2">
    <source>
        <dbReference type="Pfam" id="PF02371"/>
    </source>
</evidence>
<accession>A0ABZ0QPK5</accession>
<gene>
    <name evidence="3" type="ORF">Q5761_08190</name>
</gene>